<feature type="region of interest" description="Disordered" evidence="1">
    <location>
        <begin position="44"/>
        <end position="72"/>
    </location>
</feature>
<evidence type="ECO:0000256" key="1">
    <source>
        <dbReference type="SAM" id="MobiDB-lite"/>
    </source>
</evidence>
<reference evidence="2" key="1">
    <citation type="submission" date="2021-05" db="EMBL/GenBank/DDBJ databases">
        <authorList>
            <person name="Arsene-Ploetze F."/>
        </authorList>
    </citation>
    <scope>NUCLEOTIDE SEQUENCE</scope>
    <source>
        <strain evidence="2">DSM 42138</strain>
    </source>
</reference>
<dbReference type="AlphaFoldDB" id="A0A9W4DM67"/>
<dbReference type="Proteomes" id="UP001152519">
    <property type="component" value="Unassembled WGS sequence"/>
</dbReference>
<gene>
    <name evidence="2" type="ORF">SCOCK_230081</name>
</gene>
<proteinExistence type="predicted"/>
<protein>
    <submittedName>
        <fullName evidence="2">Uncharacterized protein</fullName>
    </submittedName>
</protein>
<keyword evidence="3" id="KW-1185">Reference proteome</keyword>
<dbReference type="EMBL" id="CAJSLV010000052">
    <property type="protein sequence ID" value="CAG6393980.1"/>
    <property type="molecule type" value="Genomic_DNA"/>
</dbReference>
<organism evidence="2 3">
    <name type="scientific">Actinacidiphila cocklensis</name>
    <dbReference type="NCBI Taxonomy" id="887465"/>
    <lineage>
        <taxon>Bacteria</taxon>
        <taxon>Bacillati</taxon>
        <taxon>Actinomycetota</taxon>
        <taxon>Actinomycetes</taxon>
        <taxon>Kitasatosporales</taxon>
        <taxon>Streptomycetaceae</taxon>
        <taxon>Actinacidiphila</taxon>
    </lineage>
</organism>
<comment type="caution">
    <text evidence="2">The sequence shown here is derived from an EMBL/GenBank/DDBJ whole genome shotgun (WGS) entry which is preliminary data.</text>
</comment>
<evidence type="ECO:0000313" key="2">
    <source>
        <dbReference type="EMBL" id="CAG6393980.1"/>
    </source>
</evidence>
<accession>A0A9W4DM67</accession>
<sequence>MRVSWLPDLRTPGLPTGEPAVTYGLGVHSPVTVAGPRRIHTGLPLLPPYGTRSPPRAGDPVNQPLTWGDGVW</sequence>
<evidence type="ECO:0000313" key="3">
    <source>
        <dbReference type="Proteomes" id="UP001152519"/>
    </source>
</evidence>
<name>A0A9W4DM67_9ACTN</name>